<organism evidence="1 2">
    <name type="scientific">Laspinema palackyanum D2a</name>
    <dbReference type="NCBI Taxonomy" id="2953684"/>
    <lineage>
        <taxon>Bacteria</taxon>
        <taxon>Bacillati</taxon>
        <taxon>Cyanobacteriota</taxon>
        <taxon>Cyanophyceae</taxon>
        <taxon>Oscillatoriophycideae</taxon>
        <taxon>Oscillatoriales</taxon>
        <taxon>Laspinemataceae</taxon>
        <taxon>Laspinema</taxon>
        <taxon>Laspinema palackyanum</taxon>
    </lineage>
</organism>
<dbReference type="InterPro" id="IPR025354">
    <property type="entry name" value="DUF4258"/>
</dbReference>
<dbReference type="EMBL" id="JAMXFF010000083">
    <property type="protein sequence ID" value="MCT7970247.1"/>
    <property type="molecule type" value="Genomic_DNA"/>
</dbReference>
<reference evidence="1 2" key="1">
    <citation type="journal article" date="2022" name="Front. Microbiol.">
        <title>High genomic differentiation and limited gene flow indicate recent cryptic speciation within the genus Laspinema (cyanobacteria).</title>
        <authorList>
            <person name="Stanojkovic A."/>
            <person name="Skoupy S."/>
            <person name="Skaloud P."/>
            <person name="Dvorak P."/>
        </authorList>
    </citation>
    <scope>NUCLEOTIDE SEQUENCE [LARGE SCALE GENOMIC DNA]</scope>
    <source>
        <strain evidence="1 2">D2a</strain>
    </source>
</reference>
<dbReference type="RefSeq" id="WP_368009670.1">
    <property type="nucleotide sequence ID" value="NZ_JAMXFF010000083.1"/>
</dbReference>
<keyword evidence="2" id="KW-1185">Reference proteome</keyword>
<gene>
    <name evidence="1" type="ORF">NG799_28425</name>
</gene>
<evidence type="ECO:0000313" key="1">
    <source>
        <dbReference type="EMBL" id="MCT7970247.1"/>
    </source>
</evidence>
<proteinExistence type="predicted"/>
<dbReference type="Pfam" id="PF14076">
    <property type="entry name" value="DUF4258"/>
    <property type="match status" value="1"/>
</dbReference>
<dbReference type="Proteomes" id="UP001525890">
    <property type="component" value="Unassembled WGS sequence"/>
</dbReference>
<sequence>MEIDDIVEAIQSGRVIPSRHSLNEAVADNLLIDEIYGSVVEGGDIIEDYPDAYPSPACLILGFNTIGDPIHSVWTYNPVTQMAKLITVYRPDRNRWINWRIRK</sequence>
<accession>A0ABT2N0G1</accession>
<comment type="caution">
    <text evidence="1">The sequence shown here is derived from an EMBL/GenBank/DDBJ whole genome shotgun (WGS) entry which is preliminary data.</text>
</comment>
<protein>
    <submittedName>
        <fullName evidence="1">DUF4258 domain-containing protein</fullName>
    </submittedName>
</protein>
<evidence type="ECO:0000313" key="2">
    <source>
        <dbReference type="Proteomes" id="UP001525890"/>
    </source>
</evidence>
<name>A0ABT2N0G1_9CYAN</name>